<feature type="domain" description="Core" evidence="2">
    <location>
        <begin position="1"/>
        <end position="92"/>
    </location>
</feature>
<evidence type="ECO:0000256" key="1">
    <source>
        <dbReference type="ARBA" id="ARBA00006718"/>
    </source>
</evidence>
<accession>A0A9J6RG24</accession>
<sequence length="95" mass="11136">MEISITQPAFKWLTEEMDVTNGDSIRFFVRYGGQGAQSGFSLGLSRNDVPFEPYSKTEMNGITFFVEKKDAWYFDERDLQVKYSRKKDEIEFIVE</sequence>
<proteinExistence type="inferred from homology"/>
<evidence type="ECO:0000313" key="3">
    <source>
        <dbReference type="EMBL" id="MCZ0704374.1"/>
    </source>
</evidence>
<comment type="similarity">
    <text evidence="1">Belongs to the HesB/IscA family.</text>
</comment>
<comment type="caution">
    <text evidence="3">The sequence shown here is derived from an EMBL/GenBank/DDBJ whole genome shotgun (WGS) entry which is preliminary data.</text>
</comment>
<evidence type="ECO:0000313" key="4">
    <source>
        <dbReference type="Proteomes" id="UP001084197"/>
    </source>
</evidence>
<dbReference type="RefSeq" id="WP_268781143.1">
    <property type="nucleotide sequence ID" value="NZ_JAPRAT010000034.1"/>
</dbReference>
<dbReference type="SUPFAM" id="SSF89360">
    <property type="entry name" value="HesB-like domain"/>
    <property type="match status" value="1"/>
</dbReference>
<name>A0A9J6RG24_9BACI</name>
<dbReference type="InterPro" id="IPR035903">
    <property type="entry name" value="HesB-like_dom_sf"/>
</dbReference>
<dbReference type="Proteomes" id="UP001084197">
    <property type="component" value="Unassembled WGS sequence"/>
</dbReference>
<dbReference type="InterPro" id="IPR000361">
    <property type="entry name" value="ATAP_core_dom"/>
</dbReference>
<reference evidence="3" key="1">
    <citation type="submission" date="2022-11" db="EMBL/GenBank/DDBJ databases">
        <title>WGS of Natronobacillus azotifigens 24KS-1, an anaerobic diazotrophic haloalkaliphile from soda-rich habitats.</title>
        <authorList>
            <person name="Sorokin D.Y."/>
            <person name="Merkel A.Y."/>
        </authorList>
    </citation>
    <scope>NUCLEOTIDE SEQUENCE</scope>
    <source>
        <strain evidence="3">24KS-1</strain>
    </source>
</reference>
<dbReference type="Pfam" id="PF01521">
    <property type="entry name" value="Fe-S_biosyn"/>
    <property type="match status" value="1"/>
</dbReference>
<evidence type="ECO:0000259" key="2">
    <source>
        <dbReference type="Pfam" id="PF01521"/>
    </source>
</evidence>
<protein>
    <submittedName>
        <fullName evidence="3">HesB/YadR/YfhF family protein</fullName>
    </submittedName>
</protein>
<organism evidence="3 4">
    <name type="scientific">Natronobacillus azotifigens</name>
    <dbReference type="NCBI Taxonomy" id="472978"/>
    <lineage>
        <taxon>Bacteria</taxon>
        <taxon>Bacillati</taxon>
        <taxon>Bacillota</taxon>
        <taxon>Bacilli</taxon>
        <taxon>Bacillales</taxon>
        <taxon>Bacillaceae</taxon>
        <taxon>Natronobacillus</taxon>
    </lineage>
</organism>
<dbReference type="EMBL" id="JAPRAT010000034">
    <property type="protein sequence ID" value="MCZ0704374.1"/>
    <property type="molecule type" value="Genomic_DNA"/>
</dbReference>
<dbReference type="AlphaFoldDB" id="A0A9J6RG24"/>
<keyword evidence="4" id="KW-1185">Reference proteome</keyword>
<dbReference type="PIRSF" id="PIRSF034852">
    <property type="entry name" value="UCP034852"/>
    <property type="match status" value="1"/>
</dbReference>
<dbReference type="InterPro" id="IPR008326">
    <property type="entry name" value="PdhI-like"/>
</dbReference>
<gene>
    <name evidence="3" type="ORF">OWO01_14285</name>
</gene>